<protein>
    <submittedName>
        <fullName evidence="1">Uncharacterized protein</fullName>
    </submittedName>
</protein>
<dbReference type="OrthoDB" id="410381at2759"/>
<dbReference type="EMBL" id="KZ506024">
    <property type="protein sequence ID" value="PKU42175.1"/>
    <property type="molecule type" value="Genomic_DNA"/>
</dbReference>
<evidence type="ECO:0000313" key="1">
    <source>
        <dbReference type="EMBL" id="PKU42175.1"/>
    </source>
</evidence>
<sequence>MLIDSNIVLGSHCTKSCGYSCYFRMEIQQLICEVLDSLGHIERQEIENFRAEIFDCTAKFNIAPHRIIYKLIELFQVTEISRYHVMSKFKTQKANHILGCIKRSVASRLREEILSLYSALVRPHLEYCIQLWGPKSRKNMDLLEPWRRAMEVVRGLEHLSYEDGLRQLGLFSLENRRLQGDLIVAFQYIKGALRKTEKDFLQGPVVTGQGGDGFKLKEAPIGKIKLDHPKKMMAYYGFPCNTAWMLLYDHDATLFREVLDRCWL</sequence>
<keyword evidence="2" id="KW-1185">Reference proteome</keyword>
<gene>
    <name evidence="1" type="ORF">llap_7520</name>
</gene>
<evidence type="ECO:0000313" key="2">
    <source>
        <dbReference type="Proteomes" id="UP000233556"/>
    </source>
</evidence>
<dbReference type="PANTHER" id="PTHR33332">
    <property type="entry name" value="REVERSE TRANSCRIPTASE DOMAIN-CONTAINING PROTEIN"/>
    <property type="match status" value="1"/>
</dbReference>
<dbReference type="AlphaFoldDB" id="A0A2I0U812"/>
<proteinExistence type="predicted"/>
<accession>A0A2I0U812</accession>
<dbReference type="Proteomes" id="UP000233556">
    <property type="component" value="Unassembled WGS sequence"/>
</dbReference>
<reference evidence="2" key="2">
    <citation type="submission" date="2017-12" db="EMBL/GenBank/DDBJ databases">
        <title>Genome sequence of the Bar-tailed Godwit (Limosa lapponica baueri).</title>
        <authorList>
            <person name="Lima N.C.B."/>
            <person name="Parody-Merino A.M."/>
            <person name="Battley P.F."/>
            <person name="Fidler A.E."/>
            <person name="Prosdocimi F."/>
        </authorList>
    </citation>
    <scope>NUCLEOTIDE SEQUENCE [LARGE SCALE GENOMIC DNA]</scope>
</reference>
<reference evidence="2" key="1">
    <citation type="submission" date="2017-11" db="EMBL/GenBank/DDBJ databases">
        <authorList>
            <person name="Lima N.C."/>
            <person name="Parody-Merino A.M."/>
            <person name="Battley P.F."/>
            <person name="Fidler A.E."/>
            <person name="Prosdocimi F."/>
        </authorList>
    </citation>
    <scope>NUCLEOTIDE SEQUENCE [LARGE SCALE GENOMIC DNA]</scope>
</reference>
<name>A0A2I0U812_LIMLA</name>
<organism evidence="1 2">
    <name type="scientific">Limosa lapponica baueri</name>
    <dbReference type="NCBI Taxonomy" id="1758121"/>
    <lineage>
        <taxon>Eukaryota</taxon>
        <taxon>Metazoa</taxon>
        <taxon>Chordata</taxon>
        <taxon>Craniata</taxon>
        <taxon>Vertebrata</taxon>
        <taxon>Euteleostomi</taxon>
        <taxon>Archelosauria</taxon>
        <taxon>Archosauria</taxon>
        <taxon>Dinosauria</taxon>
        <taxon>Saurischia</taxon>
        <taxon>Theropoda</taxon>
        <taxon>Coelurosauria</taxon>
        <taxon>Aves</taxon>
        <taxon>Neognathae</taxon>
        <taxon>Neoaves</taxon>
        <taxon>Charadriiformes</taxon>
        <taxon>Scolopacidae</taxon>
        <taxon>Limosa</taxon>
    </lineage>
</organism>